<name>A0A3E1NQC8_9BACT</name>
<keyword evidence="3" id="KW-1185">Reference proteome</keyword>
<dbReference type="AlphaFoldDB" id="A0A3E1NQC8"/>
<evidence type="ECO:0008006" key="4">
    <source>
        <dbReference type="Google" id="ProtNLM"/>
    </source>
</evidence>
<reference evidence="2 3" key="1">
    <citation type="submission" date="2018-08" db="EMBL/GenBank/DDBJ databases">
        <title>Chitinophagaceae sp. K23C18032701, a novel bacterium isolated from forest soil.</title>
        <authorList>
            <person name="Wang C."/>
        </authorList>
    </citation>
    <scope>NUCLEOTIDE SEQUENCE [LARGE SCALE GENOMIC DNA]</scope>
    <source>
        <strain evidence="2 3">K23C18032701</strain>
    </source>
</reference>
<dbReference type="RefSeq" id="WP_116845892.1">
    <property type="nucleotide sequence ID" value="NZ_QTJU01000001.1"/>
</dbReference>
<dbReference type="EMBL" id="QTJU01000001">
    <property type="protein sequence ID" value="RFM30136.1"/>
    <property type="molecule type" value="Genomic_DNA"/>
</dbReference>
<sequence length="279" mass="31037">MHKHALTYAAALLLLTAPFCSKAQNTVDQVNNTADKVNSTVDKVGGWFKKKNKNKKDTTVVNPANNTQATGTNITINSNYDFTPGSTVIFEDNFDSTHIGGFPHKWLTNGSGEVVTLDQYPGKWLNTTNNSVYIPKIKGGISKDFTVEFDVIVANRSSSVTFKMDFEDALNNNYDIYPSNNAYLQVRLYDPNNLYLDSKNGNKDLNTNASTNTFNSGGKVNHIAIRKTGERFQLYVNKEKAFDVNKAFDGTRTYSTFKFESDLSSPTGLLVSNFKITQL</sequence>
<feature type="chain" id="PRO_5017634287" description="DUF1080 domain-containing protein" evidence="1">
    <location>
        <begin position="24"/>
        <end position="279"/>
    </location>
</feature>
<evidence type="ECO:0000313" key="3">
    <source>
        <dbReference type="Proteomes" id="UP000261284"/>
    </source>
</evidence>
<feature type="signal peptide" evidence="1">
    <location>
        <begin position="1"/>
        <end position="23"/>
    </location>
</feature>
<dbReference type="Gene3D" id="2.60.120.560">
    <property type="entry name" value="Exo-inulinase, domain 1"/>
    <property type="match status" value="1"/>
</dbReference>
<evidence type="ECO:0000256" key="1">
    <source>
        <dbReference type="SAM" id="SignalP"/>
    </source>
</evidence>
<gene>
    <name evidence="2" type="ORF">DXN05_03955</name>
</gene>
<proteinExistence type="predicted"/>
<comment type="caution">
    <text evidence="2">The sequence shown here is derived from an EMBL/GenBank/DDBJ whole genome shotgun (WGS) entry which is preliminary data.</text>
</comment>
<keyword evidence="1" id="KW-0732">Signal</keyword>
<dbReference type="OrthoDB" id="9800869at2"/>
<evidence type="ECO:0000313" key="2">
    <source>
        <dbReference type="EMBL" id="RFM30136.1"/>
    </source>
</evidence>
<dbReference type="Proteomes" id="UP000261284">
    <property type="component" value="Unassembled WGS sequence"/>
</dbReference>
<organism evidence="2 3">
    <name type="scientific">Deminuibacter soli</name>
    <dbReference type="NCBI Taxonomy" id="2291815"/>
    <lineage>
        <taxon>Bacteria</taxon>
        <taxon>Pseudomonadati</taxon>
        <taxon>Bacteroidota</taxon>
        <taxon>Chitinophagia</taxon>
        <taxon>Chitinophagales</taxon>
        <taxon>Chitinophagaceae</taxon>
        <taxon>Deminuibacter</taxon>
    </lineage>
</organism>
<accession>A0A3E1NQC8</accession>
<protein>
    <recommendedName>
        <fullName evidence="4">DUF1080 domain-containing protein</fullName>
    </recommendedName>
</protein>